<dbReference type="Proteomes" id="UP001231189">
    <property type="component" value="Unassembled WGS sequence"/>
</dbReference>
<feature type="compositionally biased region" description="Gly residues" evidence="1">
    <location>
        <begin position="615"/>
        <end position="624"/>
    </location>
</feature>
<organism evidence="3 4">
    <name type="scientific">Lolium multiflorum</name>
    <name type="common">Italian ryegrass</name>
    <name type="synonym">Lolium perenne subsp. multiflorum</name>
    <dbReference type="NCBI Taxonomy" id="4521"/>
    <lineage>
        <taxon>Eukaryota</taxon>
        <taxon>Viridiplantae</taxon>
        <taxon>Streptophyta</taxon>
        <taxon>Embryophyta</taxon>
        <taxon>Tracheophyta</taxon>
        <taxon>Spermatophyta</taxon>
        <taxon>Magnoliopsida</taxon>
        <taxon>Liliopsida</taxon>
        <taxon>Poales</taxon>
        <taxon>Poaceae</taxon>
        <taxon>BOP clade</taxon>
        <taxon>Pooideae</taxon>
        <taxon>Poodae</taxon>
        <taxon>Poeae</taxon>
        <taxon>Poeae Chloroplast Group 2 (Poeae type)</taxon>
        <taxon>Loliodinae</taxon>
        <taxon>Loliinae</taxon>
        <taxon>Lolium</taxon>
    </lineage>
</organism>
<keyword evidence="2" id="KW-0472">Membrane</keyword>
<feature type="compositionally biased region" description="Basic and acidic residues" evidence="1">
    <location>
        <begin position="487"/>
        <end position="500"/>
    </location>
</feature>
<dbReference type="PANTHER" id="PTHR45621">
    <property type="entry name" value="OS01G0588500 PROTEIN-RELATED"/>
    <property type="match status" value="1"/>
</dbReference>
<name>A0AAD8TVG5_LOLMU</name>
<feature type="region of interest" description="Disordered" evidence="1">
    <location>
        <begin position="537"/>
        <end position="677"/>
    </location>
</feature>
<keyword evidence="2" id="KW-0812">Transmembrane</keyword>
<keyword evidence="2" id="KW-1133">Transmembrane helix</keyword>
<proteinExistence type="predicted"/>
<comment type="caution">
    <text evidence="3">The sequence shown here is derived from an EMBL/GenBank/DDBJ whole genome shotgun (WGS) entry which is preliminary data.</text>
</comment>
<sequence>MALSFGRRKLRGETGGHGCRCRHFHVHYHLPRKRVCTFSLLRWLPRFSLLSCVLIPLVLFFVVLAFVVSFVWFTLLYFVAYLWNKDSDHVSFKSGSFGRASGDVDNHLAEDGWQGGKREAKGKAVKHAAELLAGDSATSVAGAKRLAVKEVHVDGLSEVSPNILRIVSSGASLSCEVPTNNDKFVKIFITFETATEVEPDDDLEGFSGRHEVEPDDCFVDEHNIRLVSGSESGDSSPHVYSLNSAQIHDLPDMNEVIEMSSDFLVGTNQNMVVPSNTSPHHYISDTNAEYGEDHFEDRKELSDCTPYGIIDFIDKHETTDQPLDSSFAKDEIVGLLASSAGSAHGRIPDEHSKESTEEEDAESVLEFLVDSVATLDDFDEQRVPEIPITEAGTEQSVAASNEMHGFSNENETSELSLCSVCDDTVFSDAPSPHDNDCADDRQQEATENNIGAISDPASVACDFVENHQTATRALDDSANVGSTQEVVSRESSEGEADKVNDNSSTEGARPSHEPAFYPRVVRKPARPVRSALTRLARPPLPLAPLPSPPPPPPAPNPVAPSSSTIPCSASSSNPPAHPPPIFFQWQPATSPGSSSSRAGTASSSWAGGNRVSSDGGDGWGGRESAGGREAHGGGRAHGDGGREMEGGDRRRGAALEGRRPEVEGGGRRSGGRRWRAAAGAPSRFPLHHHRCPSPSSSIFPYLVSYHGTSSCLLAPAQIVHRRRNTPRLHHRRRLPDRSSSSLPPHRCWRSGSKFNPPCSCTSPPPVTSSSPSAPHHERGDGWRMKQRLRIQYPPSLVPFVCACRFFLSMPTMCSMKIQPALNGIASEASVCLTCPEATGQNVQKIKDASSGEELDCFIIEMLKIYCAYSISITFQLPTILLDSFLTSKYRFRIFYHCSLSSMVPPNLATFAPLAGDDILVVNLFTFMQVYCSPAHVSILINPGLSYLKLSDKYFSIVPFSGSASTPTALVCSLLRRKSIDKYWPSREHSLTDWVRPKLSYKRWLLQIINPKLEAQYSVRGAHKACSLAYWCLSQNPKARLLMSDVVEMLEPLQEDGGSDGVVVHVGGLPDYRICRMLTGNNVHCRSIPSPKCPPVIPTCRVR</sequence>
<evidence type="ECO:0000313" key="3">
    <source>
        <dbReference type="EMBL" id="KAK1693956.1"/>
    </source>
</evidence>
<dbReference type="EMBL" id="JAUUTY010000001">
    <property type="protein sequence ID" value="KAK1693956.1"/>
    <property type="molecule type" value="Genomic_DNA"/>
</dbReference>
<evidence type="ECO:0000256" key="1">
    <source>
        <dbReference type="SAM" id="MobiDB-lite"/>
    </source>
</evidence>
<reference evidence="3" key="1">
    <citation type="submission" date="2023-07" db="EMBL/GenBank/DDBJ databases">
        <title>A chromosome-level genome assembly of Lolium multiflorum.</title>
        <authorList>
            <person name="Chen Y."/>
            <person name="Copetti D."/>
            <person name="Kolliker R."/>
            <person name="Studer B."/>
        </authorList>
    </citation>
    <scope>NUCLEOTIDE SEQUENCE</scope>
    <source>
        <strain evidence="3">02402/16</strain>
        <tissue evidence="3">Leaf</tissue>
    </source>
</reference>
<dbReference type="InterPro" id="IPR050823">
    <property type="entry name" value="Plant_Ser_Thr_Prot_Kinase"/>
</dbReference>
<protein>
    <submittedName>
        <fullName evidence="3">Uncharacterized protein</fullName>
    </submittedName>
</protein>
<dbReference type="Gene3D" id="1.10.510.10">
    <property type="entry name" value="Transferase(Phosphotransferase) domain 1"/>
    <property type="match status" value="1"/>
</dbReference>
<dbReference type="AlphaFoldDB" id="A0AAD8TVG5"/>
<feature type="compositionally biased region" description="Basic residues" evidence="1">
    <location>
        <begin position="723"/>
        <end position="734"/>
    </location>
</feature>
<feature type="compositionally biased region" description="Pro residues" evidence="1">
    <location>
        <begin position="538"/>
        <end position="558"/>
    </location>
</feature>
<feature type="compositionally biased region" description="Low complexity" evidence="1">
    <location>
        <begin position="559"/>
        <end position="574"/>
    </location>
</feature>
<keyword evidence="4" id="KW-1185">Reference proteome</keyword>
<feature type="compositionally biased region" description="Low complexity" evidence="1">
    <location>
        <begin position="756"/>
        <end position="772"/>
    </location>
</feature>
<accession>A0AAD8TVG5</accession>
<feature type="region of interest" description="Disordered" evidence="1">
    <location>
        <begin position="723"/>
        <end position="780"/>
    </location>
</feature>
<evidence type="ECO:0000256" key="2">
    <source>
        <dbReference type="SAM" id="Phobius"/>
    </source>
</evidence>
<evidence type="ECO:0000313" key="4">
    <source>
        <dbReference type="Proteomes" id="UP001231189"/>
    </source>
</evidence>
<feature type="compositionally biased region" description="Basic and acidic residues" evidence="1">
    <location>
        <begin position="625"/>
        <end position="666"/>
    </location>
</feature>
<feature type="transmembrane region" description="Helical" evidence="2">
    <location>
        <begin position="50"/>
        <end position="83"/>
    </location>
</feature>
<gene>
    <name evidence="3" type="ORF">QYE76_010653</name>
</gene>
<feature type="compositionally biased region" description="Low complexity" evidence="1">
    <location>
        <begin position="587"/>
        <end position="614"/>
    </location>
</feature>
<feature type="region of interest" description="Disordered" evidence="1">
    <location>
        <begin position="472"/>
        <end position="524"/>
    </location>
</feature>